<reference evidence="2 3" key="1">
    <citation type="submission" date="2023-10" db="EMBL/GenBank/DDBJ databases">
        <title>Roseovarius strain S88 nov., isolated from a marine algae.</title>
        <authorList>
            <person name="Lee M.W."/>
            <person name="Lee J.K."/>
            <person name="Kim J.M."/>
            <person name="Choi D.G."/>
            <person name="Baek J.H."/>
            <person name="Bayburt H."/>
            <person name="Jung J.J."/>
            <person name="Han D.M."/>
            <person name="Jeon C.O."/>
        </authorList>
    </citation>
    <scope>NUCLEOTIDE SEQUENCE [LARGE SCALE GENOMIC DNA]</scope>
    <source>
        <strain evidence="2 3">S88</strain>
    </source>
</reference>
<dbReference type="EMBL" id="CP146069">
    <property type="protein sequence ID" value="WWR45560.1"/>
    <property type="molecule type" value="Genomic_DNA"/>
</dbReference>
<keyword evidence="1" id="KW-0732">Signal</keyword>
<accession>A0ABZ2HCS8</accession>
<protein>
    <recommendedName>
        <fullName evidence="4">Lysozyme inhibitor LprI N-terminal domain-containing protein</fullName>
    </recommendedName>
</protein>
<evidence type="ECO:0000313" key="2">
    <source>
        <dbReference type="EMBL" id="WWR45560.1"/>
    </source>
</evidence>
<evidence type="ECO:0000256" key="1">
    <source>
        <dbReference type="SAM" id="SignalP"/>
    </source>
</evidence>
<dbReference type="Proteomes" id="UP001364156">
    <property type="component" value="Chromosome"/>
</dbReference>
<proteinExistence type="predicted"/>
<organism evidence="2 3">
    <name type="scientific">Roseovarius phycicola</name>
    <dbReference type="NCBI Taxonomy" id="3080976"/>
    <lineage>
        <taxon>Bacteria</taxon>
        <taxon>Pseudomonadati</taxon>
        <taxon>Pseudomonadota</taxon>
        <taxon>Alphaproteobacteria</taxon>
        <taxon>Rhodobacterales</taxon>
        <taxon>Roseobacteraceae</taxon>
        <taxon>Roseovarius</taxon>
    </lineage>
</organism>
<feature type="signal peptide" evidence="1">
    <location>
        <begin position="1"/>
        <end position="24"/>
    </location>
</feature>
<name>A0ABZ2HCS8_9RHOB</name>
<feature type="chain" id="PRO_5046842686" description="Lysozyme inhibitor LprI N-terminal domain-containing protein" evidence="1">
    <location>
        <begin position="25"/>
        <end position="201"/>
    </location>
</feature>
<evidence type="ECO:0000313" key="3">
    <source>
        <dbReference type="Proteomes" id="UP001364156"/>
    </source>
</evidence>
<dbReference type="RefSeq" id="WP_338548485.1">
    <property type="nucleotide sequence ID" value="NZ_CP146069.1"/>
</dbReference>
<evidence type="ECO:0008006" key="4">
    <source>
        <dbReference type="Google" id="ProtNLM"/>
    </source>
</evidence>
<gene>
    <name evidence="2" type="ORF">RZ517_12230</name>
</gene>
<sequence length="201" mass="21575">MTARRAPLTAFLIALFCGAGTALASEEPLPDFAECMAAEIARYEQALQIIAPSEAQNAGFPLAEVGGVEFCGTVGIVICDRSENPLGCQRALAVEQDILRARVLDQLPAPIQDDATDSFAQQLYGTTWALAHGMSAGQDCAGYQPQLEMWCRAREANGRLRAAVMAWRVARHLGTVPPAAEAGWIADARPQRPRLRPGEGE</sequence>
<keyword evidence="3" id="KW-1185">Reference proteome</keyword>